<reference evidence="3 4" key="1">
    <citation type="journal article" date="2023" name="Int. J. Mol. Sci.">
        <title>De Novo Assembly and Annotation of 11 Diverse Shrub Willow (Salix) Genomes Reveals Novel Gene Organization in Sex-Linked Regions.</title>
        <authorList>
            <person name="Hyden B."/>
            <person name="Feng K."/>
            <person name="Yates T.B."/>
            <person name="Jawdy S."/>
            <person name="Cereghino C."/>
            <person name="Smart L.B."/>
            <person name="Muchero W."/>
        </authorList>
    </citation>
    <scope>NUCLEOTIDE SEQUENCE [LARGE SCALE GENOMIC DNA]</scope>
    <source>
        <tissue evidence="3">Shoot tip</tissue>
    </source>
</reference>
<dbReference type="NCBIfam" id="TIGR00756">
    <property type="entry name" value="PPR"/>
    <property type="match status" value="2"/>
</dbReference>
<dbReference type="PANTHER" id="PTHR47926:SF347">
    <property type="entry name" value="PENTATRICOPEPTIDE REPEAT-CONTAINING PROTEIN"/>
    <property type="match status" value="1"/>
</dbReference>
<dbReference type="GO" id="GO:0003723">
    <property type="term" value="F:RNA binding"/>
    <property type="evidence" value="ECO:0007669"/>
    <property type="project" value="InterPro"/>
</dbReference>
<dbReference type="InterPro" id="IPR046960">
    <property type="entry name" value="PPR_At4g14850-like_plant"/>
</dbReference>
<evidence type="ECO:0000256" key="1">
    <source>
        <dbReference type="ARBA" id="ARBA00022737"/>
    </source>
</evidence>
<dbReference type="Proteomes" id="UP001162972">
    <property type="component" value="Chromosome 13"/>
</dbReference>
<dbReference type="FunFam" id="1.25.40.10:FF:000031">
    <property type="entry name" value="Pentatricopeptide repeat-containing protein mitochondrial"/>
    <property type="match status" value="1"/>
</dbReference>
<dbReference type="FunFam" id="1.25.40.10:FF:000687">
    <property type="entry name" value="Pentatricopeptide repeat-containing protein At4g33170"/>
    <property type="match status" value="1"/>
</dbReference>
<dbReference type="Pfam" id="PF01535">
    <property type="entry name" value="PPR"/>
    <property type="match status" value="1"/>
</dbReference>
<dbReference type="PROSITE" id="PS51375">
    <property type="entry name" value="PPR"/>
    <property type="match status" value="3"/>
</dbReference>
<feature type="repeat" description="PPR" evidence="2">
    <location>
        <begin position="45"/>
        <end position="79"/>
    </location>
</feature>
<dbReference type="GO" id="GO:0009451">
    <property type="term" value="P:RNA modification"/>
    <property type="evidence" value="ECO:0007669"/>
    <property type="project" value="InterPro"/>
</dbReference>
<feature type="repeat" description="PPR" evidence="2">
    <location>
        <begin position="247"/>
        <end position="281"/>
    </location>
</feature>
<feature type="repeat" description="PPR" evidence="2">
    <location>
        <begin position="146"/>
        <end position="180"/>
    </location>
</feature>
<comment type="caution">
    <text evidence="3">The sequence shown here is derived from an EMBL/GenBank/DDBJ whole genome shotgun (WGS) entry which is preliminary data.</text>
</comment>
<name>A0AAD6L3H2_9ROSI</name>
<sequence length="359" mass="39074">MIANNILPDAHTFPGVFTAAALNLGRNFDARQAHVLGIKTASIYEVFVGSSLVNFYCQVGCVFEARKLFDRMPERNLVSWTTMISGVLSALASLEFVDSGKQVHCVVVKNGVLGFVSVLNALVTMYAKCGSLNVSLMLFEMCSEKNAITWSALITGYSQAGDSHKALKLFCKMHYAGFVPSEFTLVGVLNACSDVAGIEEGKQTHGYLLKSGYETQIYIASALVDMYAKCGFTGDARKGFDFLLEPDLVLWTSIIAGNVQNGKNEEALSLYGRMQMHEILPNELTMASVLKACSNLAALEQGKQIHARTIKYGLGPELSIGSALSTILRKHMKDEASMAFSAYTAEKDDSCCQTQPFQN</sequence>
<organism evidence="3 4">
    <name type="scientific">Salix udensis</name>
    <dbReference type="NCBI Taxonomy" id="889485"/>
    <lineage>
        <taxon>Eukaryota</taxon>
        <taxon>Viridiplantae</taxon>
        <taxon>Streptophyta</taxon>
        <taxon>Embryophyta</taxon>
        <taxon>Tracheophyta</taxon>
        <taxon>Spermatophyta</taxon>
        <taxon>Magnoliopsida</taxon>
        <taxon>eudicotyledons</taxon>
        <taxon>Gunneridae</taxon>
        <taxon>Pentapetalae</taxon>
        <taxon>rosids</taxon>
        <taxon>fabids</taxon>
        <taxon>Malpighiales</taxon>
        <taxon>Salicaceae</taxon>
        <taxon>Saliceae</taxon>
        <taxon>Salix</taxon>
    </lineage>
</organism>
<keyword evidence="1" id="KW-0677">Repeat</keyword>
<gene>
    <name evidence="3" type="ORF">OIU84_018165</name>
</gene>
<dbReference type="InterPro" id="IPR002885">
    <property type="entry name" value="PPR_rpt"/>
</dbReference>
<dbReference type="AlphaFoldDB" id="A0AAD6L3H2"/>
<proteinExistence type="predicted"/>
<evidence type="ECO:0008006" key="5">
    <source>
        <dbReference type="Google" id="ProtNLM"/>
    </source>
</evidence>
<evidence type="ECO:0000256" key="2">
    <source>
        <dbReference type="PROSITE-ProRule" id="PRU00708"/>
    </source>
</evidence>
<dbReference type="PANTHER" id="PTHR47926">
    <property type="entry name" value="PENTATRICOPEPTIDE REPEAT-CONTAINING PROTEIN"/>
    <property type="match status" value="1"/>
</dbReference>
<dbReference type="Pfam" id="PF13041">
    <property type="entry name" value="PPR_2"/>
    <property type="match status" value="2"/>
</dbReference>
<dbReference type="InterPro" id="IPR011990">
    <property type="entry name" value="TPR-like_helical_dom_sf"/>
</dbReference>
<protein>
    <recommendedName>
        <fullName evidence="5">Pentatricopeptide repeat-containing protein</fullName>
    </recommendedName>
</protein>
<dbReference type="Gene3D" id="1.25.40.10">
    <property type="entry name" value="Tetratricopeptide repeat domain"/>
    <property type="match status" value="3"/>
</dbReference>
<evidence type="ECO:0000313" key="3">
    <source>
        <dbReference type="EMBL" id="KAJ6434597.1"/>
    </source>
</evidence>
<keyword evidence="4" id="KW-1185">Reference proteome</keyword>
<dbReference type="EMBL" id="JAPFFJ010000002">
    <property type="protein sequence ID" value="KAJ6434597.1"/>
    <property type="molecule type" value="Genomic_DNA"/>
</dbReference>
<evidence type="ECO:0000313" key="4">
    <source>
        <dbReference type="Proteomes" id="UP001162972"/>
    </source>
</evidence>
<accession>A0AAD6L3H2</accession>